<accession>A0A381VE88</accession>
<gene>
    <name evidence="10" type="ORF">METZ01_LOCUS90567</name>
</gene>
<dbReference type="GO" id="GO:0005737">
    <property type="term" value="C:cytoplasm"/>
    <property type="evidence" value="ECO:0007669"/>
    <property type="project" value="UniProtKB-SubCell"/>
</dbReference>
<evidence type="ECO:0000256" key="6">
    <source>
        <dbReference type="ARBA" id="ARBA00022833"/>
    </source>
</evidence>
<keyword evidence="9" id="KW-0804">Transcription</keyword>
<name>A0A381VE88_9ZZZZ</name>
<dbReference type="PANTHER" id="PTHR33202:SF7">
    <property type="entry name" value="FERRIC UPTAKE REGULATION PROTEIN"/>
    <property type="match status" value="1"/>
</dbReference>
<dbReference type="CDD" id="cd07153">
    <property type="entry name" value="Fur_like"/>
    <property type="match status" value="1"/>
</dbReference>
<reference evidence="10" key="1">
    <citation type="submission" date="2018-05" db="EMBL/GenBank/DDBJ databases">
        <authorList>
            <person name="Lanie J.A."/>
            <person name="Ng W.-L."/>
            <person name="Kazmierczak K.M."/>
            <person name="Andrzejewski T.M."/>
            <person name="Davidsen T.M."/>
            <person name="Wayne K.J."/>
            <person name="Tettelin H."/>
            <person name="Glass J.I."/>
            <person name="Rusch D."/>
            <person name="Podicherti R."/>
            <person name="Tsui H.-C.T."/>
            <person name="Winkler M.E."/>
        </authorList>
    </citation>
    <scope>NUCLEOTIDE SEQUENCE</scope>
</reference>
<dbReference type="GO" id="GO:1900376">
    <property type="term" value="P:regulation of secondary metabolite biosynthetic process"/>
    <property type="evidence" value="ECO:0007669"/>
    <property type="project" value="TreeGrafter"/>
</dbReference>
<dbReference type="GO" id="GO:0000976">
    <property type="term" value="F:transcription cis-regulatory region binding"/>
    <property type="evidence" value="ECO:0007669"/>
    <property type="project" value="TreeGrafter"/>
</dbReference>
<dbReference type="InterPro" id="IPR002481">
    <property type="entry name" value="FUR"/>
</dbReference>
<evidence type="ECO:0000256" key="8">
    <source>
        <dbReference type="ARBA" id="ARBA00023125"/>
    </source>
</evidence>
<dbReference type="Gene3D" id="1.10.10.10">
    <property type="entry name" value="Winged helix-like DNA-binding domain superfamily/Winged helix DNA-binding domain"/>
    <property type="match status" value="1"/>
</dbReference>
<sequence>MEGALRLKAKVEQRLRDHRLRPTKARIRVGMLLLESPKHLSADQIFDWLTKHGHCISKATVYNTLNVFAKHGVVNEVAVDPTRMYYDSTTSPHHHFYNTDTGQLTDIPRENLSVENIPRLPDNTEIEDLEIVIKIKNKQPS</sequence>
<evidence type="ECO:0000313" key="10">
    <source>
        <dbReference type="EMBL" id="SVA37713.1"/>
    </source>
</evidence>
<evidence type="ECO:0000256" key="5">
    <source>
        <dbReference type="ARBA" id="ARBA00022723"/>
    </source>
</evidence>
<organism evidence="10">
    <name type="scientific">marine metagenome</name>
    <dbReference type="NCBI Taxonomy" id="408172"/>
    <lineage>
        <taxon>unclassified sequences</taxon>
        <taxon>metagenomes</taxon>
        <taxon>ecological metagenomes</taxon>
    </lineage>
</organism>
<dbReference type="GO" id="GO:0045892">
    <property type="term" value="P:negative regulation of DNA-templated transcription"/>
    <property type="evidence" value="ECO:0007669"/>
    <property type="project" value="TreeGrafter"/>
</dbReference>
<evidence type="ECO:0000256" key="4">
    <source>
        <dbReference type="ARBA" id="ARBA00022491"/>
    </source>
</evidence>
<evidence type="ECO:0000256" key="1">
    <source>
        <dbReference type="ARBA" id="ARBA00004496"/>
    </source>
</evidence>
<dbReference type="AlphaFoldDB" id="A0A381VE88"/>
<dbReference type="Pfam" id="PF01475">
    <property type="entry name" value="FUR"/>
    <property type="match status" value="1"/>
</dbReference>
<evidence type="ECO:0008006" key="11">
    <source>
        <dbReference type="Google" id="ProtNLM"/>
    </source>
</evidence>
<keyword evidence="3" id="KW-0963">Cytoplasm</keyword>
<dbReference type="InterPro" id="IPR036388">
    <property type="entry name" value="WH-like_DNA-bd_sf"/>
</dbReference>
<dbReference type="SUPFAM" id="SSF46785">
    <property type="entry name" value="Winged helix' DNA-binding domain"/>
    <property type="match status" value="1"/>
</dbReference>
<dbReference type="GO" id="GO:0008270">
    <property type="term" value="F:zinc ion binding"/>
    <property type="evidence" value="ECO:0007669"/>
    <property type="project" value="TreeGrafter"/>
</dbReference>
<keyword evidence="8" id="KW-0238">DNA-binding</keyword>
<proteinExistence type="inferred from homology"/>
<keyword evidence="6" id="KW-0862">Zinc</keyword>
<evidence type="ECO:0000256" key="9">
    <source>
        <dbReference type="ARBA" id="ARBA00023163"/>
    </source>
</evidence>
<evidence type="ECO:0000256" key="3">
    <source>
        <dbReference type="ARBA" id="ARBA00022490"/>
    </source>
</evidence>
<dbReference type="GO" id="GO:0003700">
    <property type="term" value="F:DNA-binding transcription factor activity"/>
    <property type="evidence" value="ECO:0007669"/>
    <property type="project" value="InterPro"/>
</dbReference>
<comment type="subcellular location">
    <subcellularLocation>
        <location evidence="1">Cytoplasm</location>
    </subcellularLocation>
</comment>
<protein>
    <recommendedName>
        <fullName evidence="11">Ferric uptake regulation protein</fullName>
    </recommendedName>
</protein>
<keyword evidence="4" id="KW-0678">Repressor</keyword>
<dbReference type="PANTHER" id="PTHR33202">
    <property type="entry name" value="ZINC UPTAKE REGULATION PROTEIN"/>
    <property type="match status" value="1"/>
</dbReference>
<evidence type="ECO:0000256" key="2">
    <source>
        <dbReference type="ARBA" id="ARBA00007957"/>
    </source>
</evidence>
<evidence type="ECO:0000256" key="7">
    <source>
        <dbReference type="ARBA" id="ARBA00023015"/>
    </source>
</evidence>
<dbReference type="InterPro" id="IPR036390">
    <property type="entry name" value="WH_DNA-bd_sf"/>
</dbReference>
<comment type="similarity">
    <text evidence="2">Belongs to the Fur family.</text>
</comment>
<keyword evidence="5" id="KW-0479">Metal-binding</keyword>
<keyword evidence="7" id="KW-0805">Transcription regulation</keyword>
<dbReference type="EMBL" id="UINC01008377">
    <property type="protein sequence ID" value="SVA37713.1"/>
    <property type="molecule type" value="Genomic_DNA"/>
</dbReference>
<dbReference type="FunFam" id="1.10.10.10:FF:000007">
    <property type="entry name" value="Ferric uptake regulation protein"/>
    <property type="match status" value="1"/>
</dbReference>